<evidence type="ECO:0000256" key="11">
    <source>
        <dbReference type="ARBA" id="ARBA00023128"/>
    </source>
</evidence>
<comment type="similarity">
    <text evidence="17">Belongs to the HpcH/HpaI aldolase family. Citrate lyase beta subunit-like subfamily.</text>
</comment>
<comment type="subunit">
    <text evidence="3">Homotrimer.</text>
</comment>
<evidence type="ECO:0000256" key="5">
    <source>
        <dbReference type="ARBA" id="ARBA00022679"/>
    </source>
</evidence>
<comment type="catalytic activity">
    <reaction evidence="15">
        <text>(3S)-citramalyl-CoA = pyruvate + acetyl-CoA</text>
        <dbReference type="Rhea" id="RHEA:22612"/>
        <dbReference type="ChEBI" id="CHEBI:15361"/>
        <dbReference type="ChEBI" id="CHEBI:57288"/>
        <dbReference type="ChEBI" id="CHEBI:58668"/>
        <dbReference type="EC" id="4.1.3.25"/>
    </reaction>
</comment>
<evidence type="ECO:0000256" key="7">
    <source>
        <dbReference type="ARBA" id="ARBA00022801"/>
    </source>
</evidence>
<evidence type="ECO:0000256" key="1">
    <source>
        <dbReference type="ARBA" id="ARBA00001946"/>
    </source>
</evidence>
<comment type="caution">
    <text evidence="26">The sequence shown here is derived from an EMBL/GenBank/DDBJ whole genome shotgun (WGS) entry which is preliminary data.</text>
</comment>
<dbReference type="EMBL" id="CAHIKZ030002471">
    <property type="protein sequence ID" value="CAE1287448.1"/>
    <property type="molecule type" value="Genomic_DNA"/>
</dbReference>
<dbReference type="SUPFAM" id="SSF51621">
    <property type="entry name" value="Phosphoenolpyruvate/pyruvate domain"/>
    <property type="match status" value="1"/>
</dbReference>
<dbReference type="GO" id="GO:0016787">
    <property type="term" value="F:hydrolase activity"/>
    <property type="evidence" value="ECO:0007669"/>
    <property type="project" value="UniProtKB-KW"/>
</dbReference>
<proteinExistence type="inferred from homology"/>
<dbReference type="InterPro" id="IPR015813">
    <property type="entry name" value="Pyrv/PenolPyrv_kinase-like_dom"/>
</dbReference>
<protein>
    <recommendedName>
        <fullName evidence="20">Citramalyl-CoA lyase, mitochondrial</fullName>
        <ecNumber evidence="4">2.3.3.9</ecNumber>
        <ecNumber evidence="18">3.1.2.30</ecNumber>
        <ecNumber evidence="19">4.1.3.25</ecNumber>
    </recommendedName>
    <alternativeName>
        <fullName evidence="22">(3S)-malyl-CoA thioesterase</fullName>
    </alternativeName>
    <alternativeName>
        <fullName evidence="23">Beta-methylmalate synthase</fullName>
    </alternativeName>
    <alternativeName>
        <fullName evidence="21">Malate synthase</fullName>
    </alternativeName>
</protein>
<comment type="cofactor">
    <cofactor evidence="1">
        <name>Mg(2+)</name>
        <dbReference type="ChEBI" id="CHEBI:18420"/>
    </cofactor>
</comment>
<keyword evidence="10" id="KW-0007">Acetylation</keyword>
<keyword evidence="27" id="KW-1185">Reference proteome</keyword>
<dbReference type="GO" id="GO:0005739">
    <property type="term" value="C:mitochondrion"/>
    <property type="evidence" value="ECO:0007669"/>
    <property type="project" value="UniProtKB-SubCell"/>
</dbReference>
<reference evidence="26" key="1">
    <citation type="submission" date="2021-01" db="EMBL/GenBank/DDBJ databases">
        <authorList>
            <person name="Li R."/>
            <person name="Bekaert M."/>
        </authorList>
    </citation>
    <scope>NUCLEOTIDE SEQUENCE</scope>
    <source>
        <strain evidence="26">Farmed</strain>
    </source>
</reference>
<evidence type="ECO:0000256" key="4">
    <source>
        <dbReference type="ARBA" id="ARBA00012636"/>
    </source>
</evidence>
<sequence>MLHGLSLCQRCASYLFQLHRTLPKATVKRSLSSQPVDMLANNSYIPRRAVLYVPGSDMKKLNKIQSLKADCIVLDCEDGVAYNMKDVARQNIGKMLGIIEFGIADCTVRVNSVSSGIIEDDLKAVLKASRLPQTVILPKVDYVQEIEEFTAMLEDICFQYKIESWKPALITCVETSIGLLNLQGVLQRAKELSQTGCRYRLDGVLFGSDDFCADIGAIRSKTGMEVFYARQKVVTTAKAYRLQVIDMVDIDFHDLDALKKTSIEGAGMGFTGKQVIHPAQVPVVQVAFSPSLEKVAWATDLIRQFEDHVAAGKGAFTYHGQMIDMPLLLQAKNIINMSKIVAQK</sequence>
<evidence type="ECO:0000256" key="9">
    <source>
        <dbReference type="ARBA" id="ARBA00022946"/>
    </source>
</evidence>
<keyword evidence="11" id="KW-0496">Mitochondrion</keyword>
<dbReference type="GO" id="GO:0004474">
    <property type="term" value="F:malate synthase activity"/>
    <property type="evidence" value="ECO:0007669"/>
    <property type="project" value="UniProtKB-EC"/>
</dbReference>
<evidence type="ECO:0000259" key="25">
    <source>
        <dbReference type="Pfam" id="PF03328"/>
    </source>
</evidence>
<dbReference type="InterPro" id="IPR005000">
    <property type="entry name" value="Aldolase/citrate-lyase_domain"/>
</dbReference>
<dbReference type="GO" id="GO:0047777">
    <property type="term" value="F:(S)-citramalyl-CoA lyase activity"/>
    <property type="evidence" value="ECO:0007669"/>
    <property type="project" value="UniProtKB-EC"/>
</dbReference>
<evidence type="ECO:0000256" key="21">
    <source>
        <dbReference type="ARBA" id="ARBA00076231"/>
    </source>
</evidence>
<evidence type="ECO:0000256" key="24">
    <source>
        <dbReference type="PIRSR" id="PIRSR015582-2"/>
    </source>
</evidence>
<dbReference type="AlphaFoldDB" id="A0A812D5Q2"/>
<evidence type="ECO:0000256" key="23">
    <source>
        <dbReference type="ARBA" id="ARBA00083020"/>
    </source>
</evidence>
<dbReference type="FunFam" id="3.20.20.60:FF:000014">
    <property type="entry name" value="Citrate lyase subunit beta-like protein"/>
    <property type="match status" value="1"/>
</dbReference>
<organism evidence="26 27">
    <name type="scientific">Acanthosepion pharaonis</name>
    <name type="common">Pharaoh cuttlefish</name>
    <name type="synonym">Sepia pharaonis</name>
    <dbReference type="NCBI Taxonomy" id="158019"/>
    <lineage>
        <taxon>Eukaryota</taxon>
        <taxon>Metazoa</taxon>
        <taxon>Spiralia</taxon>
        <taxon>Lophotrochozoa</taxon>
        <taxon>Mollusca</taxon>
        <taxon>Cephalopoda</taxon>
        <taxon>Coleoidea</taxon>
        <taxon>Decapodiformes</taxon>
        <taxon>Sepiida</taxon>
        <taxon>Sepiina</taxon>
        <taxon>Sepiidae</taxon>
        <taxon>Acanthosepion</taxon>
    </lineage>
</organism>
<dbReference type="Gene3D" id="3.20.20.60">
    <property type="entry name" value="Phosphoenolpyruvate-binding domains"/>
    <property type="match status" value="1"/>
</dbReference>
<dbReference type="GO" id="GO:0106064">
    <property type="term" value="P:regulation of cobalamin metabolic process"/>
    <property type="evidence" value="ECO:0007669"/>
    <property type="project" value="TreeGrafter"/>
</dbReference>
<accession>A0A812D5Q2</accession>
<feature type="domain" description="HpcH/HpaI aldolase/citrate lyase" evidence="25">
    <location>
        <begin position="48"/>
        <end position="278"/>
    </location>
</feature>
<keyword evidence="6 24" id="KW-0479">Metal-binding</keyword>
<evidence type="ECO:0000256" key="17">
    <source>
        <dbReference type="ARBA" id="ARBA00061542"/>
    </source>
</evidence>
<dbReference type="EC" id="4.1.3.25" evidence="19"/>
<keyword evidence="5" id="KW-0808">Transferase</keyword>
<dbReference type="EC" id="2.3.3.9" evidence="4"/>
<dbReference type="Proteomes" id="UP000597762">
    <property type="component" value="Unassembled WGS sequence"/>
</dbReference>
<keyword evidence="12 26" id="KW-0456">Lyase</keyword>
<keyword evidence="7" id="KW-0378">Hydrolase</keyword>
<dbReference type="PANTHER" id="PTHR11105">
    <property type="entry name" value="CITRATE LYASE SUBUNIT BETA-RELATED"/>
    <property type="match status" value="1"/>
</dbReference>
<evidence type="ECO:0000256" key="13">
    <source>
        <dbReference type="ARBA" id="ARBA00047918"/>
    </source>
</evidence>
<evidence type="ECO:0000256" key="19">
    <source>
        <dbReference type="ARBA" id="ARBA00066840"/>
    </source>
</evidence>
<dbReference type="OrthoDB" id="1773at2759"/>
<evidence type="ECO:0000256" key="8">
    <source>
        <dbReference type="ARBA" id="ARBA00022842"/>
    </source>
</evidence>
<evidence type="ECO:0000256" key="10">
    <source>
        <dbReference type="ARBA" id="ARBA00022990"/>
    </source>
</evidence>
<keyword evidence="9" id="KW-0809">Transit peptide</keyword>
<evidence type="ECO:0000256" key="20">
    <source>
        <dbReference type="ARBA" id="ARBA00072098"/>
    </source>
</evidence>
<keyword evidence="8 24" id="KW-0460">Magnesium</keyword>
<evidence type="ECO:0000256" key="22">
    <source>
        <dbReference type="ARBA" id="ARBA00076788"/>
    </source>
</evidence>
<dbReference type="Pfam" id="PF03328">
    <property type="entry name" value="HpcH_HpaI"/>
    <property type="match status" value="1"/>
</dbReference>
<comment type="catalytic activity">
    <reaction evidence="13">
        <text>glyoxylate + acetyl-CoA + H2O = (S)-malate + CoA + H(+)</text>
        <dbReference type="Rhea" id="RHEA:18181"/>
        <dbReference type="ChEBI" id="CHEBI:15377"/>
        <dbReference type="ChEBI" id="CHEBI:15378"/>
        <dbReference type="ChEBI" id="CHEBI:15589"/>
        <dbReference type="ChEBI" id="CHEBI:36655"/>
        <dbReference type="ChEBI" id="CHEBI:57287"/>
        <dbReference type="ChEBI" id="CHEBI:57288"/>
        <dbReference type="EC" id="2.3.3.9"/>
    </reaction>
</comment>
<comment type="subcellular location">
    <subcellularLocation>
        <location evidence="2">Mitochondrion</location>
    </subcellularLocation>
</comment>
<dbReference type="EC" id="3.1.2.30" evidence="18"/>
<evidence type="ECO:0000256" key="2">
    <source>
        <dbReference type="ARBA" id="ARBA00004173"/>
    </source>
</evidence>
<gene>
    <name evidence="26" type="ORF">SPHA_46598</name>
</gene>
<comment type="function">
    <text evidence="16">Mitochondrial citramalyl-CoA lyase indirectly involved in the vitamin B12 metabolism. Converts citramalyl-CoA into acetyl-CoA and pyruvate in the C5-dicarboxylate catabolism pathway. The C5-dicarboxylate catabolism pathway is required to detoxify itaconate, a vitamin B12-poisoning metabolite. Also acts as a malate synthase in vitro, converting glyoxylate and acetyl-CoA to malate. Also displays malyl-CoA thioesterase activity. Also acts as a beta-methylmalate synthase in vitro, by mediating conversion of glyoxylate and propionyl-CoA to beta-methylmalate. Also has very weak citramalate synthase activity in vitro.</text>
</comment>
<evidence type="ECO:0000256" key="16">
    <source>
        <dbReference type="ARBA" id="ARBA00055540"/>
    </source>
</evidence>
<evidence type="ECO:0000313" key="27">
    <source>
        <dbReference type="Proteomes" id="UP000597762"/>
    </source>
</evidence>
<evidence type="ECO:0000256" key="18">
    <source>
        <dbReference type="ARBA" id="ARBA00066460"/>
    </source>
</evidence>
<dbReference type="InterPro" id="IPR040442">
    <property type="entry name" value="Pyrv_kinase-like_dom_sf"/>
</dbReference>
<dbReference type="GO" id="GO:0046872">
    <property type="term" value="F:metal ion binding"/>
    <property type="evidence" value="ECO:0007669"/>
    <property type="project" value="UniProtKB-KW"/>
</dbReference>
<feature type="binding site" evidence="24">
    <location>
        <position position="210"/>
    </location>
    <ligand>
        <name>Mg(2+)</name>
        <dbReference type="ChEBI" id="CHEBI:18420"/>
    </ligand>
</feature>
<name>A0A812D5Q2_ACAPH</name>
<dbReference type="PANTHER" id="PTHR11105:SF0">
    <property type="entry name" value="CITRAMALYL-COA LYASE, MITOCHONDRIAL"/>
    <property type="match status" value="1"/>
</dbReference>
<evidence type="ECO:0000256" key="12">
    <source>
        <dbReference type="ARBA" id="ARBA00023239"/>
    </source>
</evidence>
<dbReference type="PIRSF" id="PIRSF015582">
    <property type="entry name" value="Cit_lyase_B"/>
    <property type="match status" value="1"/>
</dbReference>
<evidence type="ECO:0000256" key="3">
    <source>
        <dbReference type="ARBA" id="ARBA00011233"/>
    </source>
</evidence>
<evidence type="ECO:0000256" key="14">
    <source>
        <dbReference type="ARBA" id="ARBA00051623"/>
    </source>
</evidence>
<evidence type="ECO:0000256" key="15">
    <source>
        <dbReference type="ARBA" id="ARBA00051672"/>
    </source>
</evidence>
<dbReference type="InterPro" id="IPR011206">
    <property type="entry name" value="Citrate_lyase_beta/mcl1/mcl2"/>
</dbReference>
<evidence type="ECO:0000313" key="26">
    <source>
        <dbReference type="EMBL" id="CAE1287448.1"/>
    </source>
</evidence>
<dbReference type="InterPro" id="IPR040186">
    <property type="entry name" value="Citramalyl-CoA_lyase"/>
</dbReference>
<comment type="catalytic activity">
    <reaction evidence="14">
        <text>propanoyl-CoA + glyoxylate + H2O = 3-methylmalate + CoA + H(+)</text>
        <dbReference type="Rhea" id="RHEA:47628"/>
        <dbReference type="ChEBI" id="CHEBI:15377"/>
        <dbReference type="ChEBI" id="CHEBI:15378"/>
        <dbReference type="ChEBI" id="CHEBI:36655"/>
        <dbReference type="ChEBI" id="CHEBI:57287"/>
        <dbReference type="ChEBI" id="CHEBI:57392"/>
        <dbReference type="ChEBI" id="CHEBI:87810"/>
    </reaction>
</comment>
<evidence type="ECO:0000256" key="6">
    <source>
        <dbReference type="ARBA" id="ARBA00022723"/>
    </source>
</evidence>